<evidence type="ECO:0000256" key="2">
    <source>
        <dbReference type="ARBA" id="ARBA00022741"/>
    </source>
</evidence>
<dbReference type="InterPro" id="IPR011761">
    <property type="entry name" value="ATP-grasp"/>
</dbReference>
<evidence type="ECO:0000256" key="4">
    <source>
        <dbReference type="PROSITE-ProRule" id="PRU00409"/>
    </source>
</evidence>
<dbReference type="GO" id="GO:0046872">
    <property type="term" value="F:metal ion binding"/>
    <property type="evidence" value="ECO:0007669"/>
    <property type="project" value="InterPro"/>
</dbReference>
<gene>
    <name evidence="6" type="ORF">DB32_000677</name>
</gene>
<evidence type="ECO:0000259" key="5">
    <source>
        <dbReference type="PROSITE" id="PS50975"/>
    </source>
</evidence>
<dbReference type="PANTHER" id="PTHR43585">
    <property type="entry name" value="FUMIPYRROLE BIOSYNTHESIS PROTEIN C"/>
    <property type="match status" value="1"/>
</dbReference>
<name>A0A0F6YG75_9BACT</name>
<evidence type="ECO:0000256" key="1">
    <source>
        <dbReference type="ARBA" id="ARBA00022598"/>
    </source>
</evidence>
<dbReference type="SUPFAM" id="SSF56059">
    <property type="entry name" value="Glutathione synthetase ATP-binding domain-like"/>
    <property type="match status" value="1"/>
</dbReference>
<dbReference type="GO" id="GO:0016874">
    <property type="term" value="F:ligase activity"/>
    <property type="evidence" value="ECO:0007669"/>
    <property type="project" value="UniProtKB-KW"/>
</dbReference>
<dbReference type="PANTHER" id="PTHR43585:SF2">
    <property type="entry name" value="ATP-GRASP ENZYME FSQD"/>
    <property type="match status" value="1"/>
</dbReference>
<dbReference type="Proteomes" id="UP000034883">
    <property type="component" value="Chromosome"/>
</dbReference>
<dbReference type="Gene3D" id="3.30.470.20">
    <property type="entry name" value="ATP-grasp fold, B domain"/>
    <property type="match status" value="1"/>
</dbReference>
<dbReference type="EMBL" id="CP011125">
    <property type="protein sequence ID" value="AKF03528.1"/>
    <property type="molecule type" value="Genomic_DNA"/>
</dbReference>
<dbReference type="PROSITE" id="PS50975">
    <property type="entry name" value="ATP_GRASP"/>
    <property type="match status" value="1"/>
</dbReference>
<dbReference type="InterPro" id="IPR052032">
    <property type="entry name" value="ATP-dep_AA_Ligase"/>
</dbReference>
<dbReference type="GO" id="GO:0005524">
    <property type="term" value="F:ATP binding"/>
    <property type="evidence" value="ECO:0007669"/>
    <property type="project" value="UniProtKB-UniRule"/>
</dbReference>
<keyword evidence="7" id="KW-1185">Reference proteome</keyword>
<sequence length="405" mass="45583">MRVVFLSPSYPPEMQQYTRGLAEVGAQVFGVGDTPREALPRDVRPHLHDYLQVPRIMDEDDVIERVSAWLRGREIDRVLANWEPLVVLAARMRERWGVPGMSVDTVRAFRDKQLMKERVAAAGLRVPRAFRIRTASEAREAAERIGFPVVIKPISGAGSADTYRVASSAELESALAKMDHVVEASVEEYVEGEEHTYDTVCIGGAPVYENVARYLPKPLEARTHEWISPVIVTVRDLGQRKLQPGVALGRDVLRALGMGDGFTHMEWFLTPKGEAVFGEIGCRPGGAHLVDQMNYTSDVDLFREWARAVCWHAFEGRTERKFNVAIVFKRAKGQGRITRIEGLEAWKRACAPYVVEDALLRPGTPRRNWKQTLLSDGHVVVRHPDWDETVRMATLAATDITMYAE</sequence>
<protein>
    <submittedName>
        <fullName evidence="6">Carbamoylphosphate synthase large subunit protein</fullName>
    </submittedName>
</protein>
<dbReference type="KEGG" id="samy:DB32_000677"/>
<dbReference type="RefSeq" id="WP_053230977.1">
    <property type="nucleotide sequence ID" value="NZ_CP011125.1"/>
</dbReference>
<dbReference type="InterPro" id="IPR013815">
    <property type="entry name" value="ATP_grasp_subdomain_1"/>
</dbReference>
<keyword evidence="1" id="KW-0436">Ligase</keyword>
<accession>A0A0F6YG75</accession>
<feature type="domain" description="ATP-grasp" evidence="5">
    <location>
        <begin position="116"/>
        <end position="310"/>
    </location>
</feature>
<evidence type="ECO:0000313" key="7">
    <source>
        <dbReference type="Proteomes" id="UP000034883"/>
    </source>
</evidence>
<evidence type="ECO:0000256" key="3">
    <source>
        <dbReference type="ARBA" id="ARBA00022840"/>
    </source>
</evidence>
<keyword evidence="3 4" id="KW-0067">ATP-binding</keyword>
<reference evidence="6 7" key="1">
    <citation type="submission" date="2015-03" db="EMBL/GenBank/DDBJ databases">
        <title>Genome assembly of Sandaracinus amylolyticus DSM 53668.</title>
        <authorList>
            <person name="Sharma G."/>
            <person name="Subramanian S."/>
        </authorList>
    </citation>
    <scope>NUCLEOTIDE SEQUENCE [LARGE SCALE GENOMIC DNA]</scope>
    <source>
        <strain evidence="6 7">DSM 53668</strain>
    </source>
</reference>
<keyword evidence="2 4" id="KW-0547">Nucleotide-binding</keyword>
<dbReference type="Gene3D" id="3.40.50.20">
    <property type="match status" value="1"/>
</dbReference>
<dbReference type="OrthoDB" id="24041at2"/>
<dbReference type="Gene3D" id="3.30.1490.20">
    <property type="entry name" value="ATP-grasp fold, A domain"/>
    <property type="match status" value="1"/>
</dbReference>
<dbReference type="AlphaFoldDB" id="A0A0F6YG75"/>
<organism evidence="6 7">
    <name type="scientific">Sandaracinus amylolyticus</name>
    <dbReference type="NCBI Taxonomy" id="927083"/>
    <lineage>
        <taxon>Bacteria</taxon>
        <taxon>Pseudomonadati</taxon>
        <taxon>Myxococcota</taxon>
        <taxon>Polyangia</taxon>
        <taxon>Polyangiales</taxon>
        <taxon>Sandaracinaceae</taxon>
        <taxon>Sandaracinus</taxon>
    </lineage>
</organism>
<dbReference type="Pfam" id="PF13535">
    <property type="entry name" value="ATP-grasp_4"/>
    <property type="match status" value="1"/>
</dbReference>
<dbReference type="STRING" id="927083.DB32_000677"/>
<evidence type="ECO:0000313" key="6">
    <source>
        <dbReference type="EMBL" id="AKF03528.1"/>
    </source>
</evidence>
<proteinExistence type="predicted"/>